<dbReference type="Gene3D" id="3.40.50.300">
    <property type="entry name" value="P-loop containing nucleotide triphosphate hydrolases"/>
    <property type="match status" value="1"/>
</dbReference>
<dbReference type="GO" id="GO:0022857">
    <property type="term" value="F:transmembrane transporter activity"/>
    <property type="evidence" value="ECO:0007669"/>
    <property type="project" value="UniProtKB-ARBA"/>
</dbReference>
<dbReference type="GO" id="GO:0098796">
    <property type="term" value="C:membrane protein complex"/>
    <property type="evidence" value="ECO:0007669"/>
    <property type="project" value="UniProtKB-ARBA"/>
</dbReference>
<protein>
    <submittedName>
        <fullName evidence="6">ABC transporter</fullName>
        <ecNumber evidence="6">3.6.3.-</ecNumber>
    </submittedName>
</protein>
<keyword evidence="6" id="KW-0378">Hydrolase</keyword>
<feature type="domain" description="ABC transporter" evidence="5">
    <location>
        <begin position="8"/>
        <end position="237"/>
    </location>
</feature>
<gene>
    <name evidence="6" type="primary">lolD_3</name>
    <name evidence="6" type="ORF">ERS852407_03741</name>
</gene>
<comment type="similarity">
    <text evidence="1">Belongs to the ABC transporter superfamily.</text>
</comment>
<evidence type="ECO:0000256" key="4">
    <source>
        <dbReference type="ARBA" id="ARBA00022840"/>
    </source>
</evidence>
<dbReference type="InterPro" id="IPR027417">
    <property type="entry name" value="P-loop_NTPase"/>
</dbReference>
<keyword evidence="4" id="KW-0067">ATP-binding</keyword>
<keyword evidence="2" id="KW-0813">Transport</keyword>
<dbReference type="EMBL" id="CYZE01000010">
    <property type="protein sequence ID" value="CUO72654.1"/>
    <property type="molecule type" value="Genomic_DNA"/>
</dbReference>
<evidence type="ECO:0000313" key="6">
    <source>
        <dbReference type="EMBL" id="CUO72654.1"/>
    </source>
</evidence>
<proteinExistence type="inferred from homology"/>
<dbReference type="SMART" id="SM00382">
    <property type="entry name" value="AAA"/>
    <property type="match status" value="1"/>
</dbReference>
<accession>A0A174HCU9</accession>
<organism evidence="6 7">
    <name type="scientific">Hungatella hathewayi</name>
    <dbReference type="NCBI Taxonomy" id="154046"/>
    <lineage>
        <taxon>Bacteria</taxon>
        <taxon>Bacillati</taxon>
        <taxon>Bacillota</taxon>
        <taxon>Clostridia</taxon>
        <taxon>Lachnospirales</taxon>
        <taxon>Lachnospiraceae</taxon>
        <taxon>Hungatella</taxon>
    </lineage>
</organism>
<keyword evidence="3" id="KW-0547">Nucleotide-binding</keyword>
<dbReference type="AlphaFoldDB" id="A0A174HCU9"/>
<dbReference type="SUPFAM" id="SSF52540">
    <property type="entry name" value="P-loop containing nucleoside triphosphate hydrolases"/>
    <property type="match status" value="1"/>
</dbReference>
<dbReference type="GO" id="GO:0005524">
    <property type="term" value="F:ATP binding"/>
    <property type="evidence" value="ECO:0007669"/>
    <property type="project" value="UniProtKB-KW"/>
</dbReference>
<evidence type="ECO:0000313" key="7">
    <source>
        <dbReference type="Proteomes" id="UP000095651"/>
    </source>
</evidence>
<dbReference type="RefSeq" id="WP_055657460.1">
    <property type="nucleotide sequence ID" value="NZ_CABIXC010000010.1"/>
</dbReference>
<dbReference type="InterPro" id="IPR003439">
    <property type="entry name" value="ABC_transporter-like_ATP-bd"/>
</dbReference>
<dbReference type="InterPro" id="IPR017871">
    <property type="entry name" value="ABC_transporter-like_CS"/>
</dbReference>
<evidence type="ECO:0000256" key="3">
    <source>
        <dbReference type="ARBA" id="ARBA00022741"/>
    </source>
</evidence>
<dbReference type="InterPro" id="IPR017911">
    <property type="entry name" value="MacB-like_ATP-bd"/>
</dbReference>
<dbReference type="InterPro" id="IPR003593">
    <property type="entry name" value="AAA+_ATPase"/>
</dbReference>
<name>A0A174HCU9_9FIRM</name>
<reference evidence="6 7" key="1">
    <citation type="submission" date="2015-09" db="EMBL/GenBank/DDBJ databases">
        <authorList>
            <consortium name="Pathogen Informatics"/>
        </authorList>
    </citation>
    <scope>NUCLEOTIDE SEQUENCE [LARGE SCALE GENOMIC DNA]</scope>
    <source>
        <strain evidence="6 7">2789STDY5608850</strain>
    </source>
</reference>
<dbReference type="PROSITE" id="PS50893">
    <property type="entry name" value="ABC_TRANSPORTER_2"/>
    <property type="match status" value="1"/>
</dbReference>
<dbReference type="EC" id="3.6.3.-" evidence="6"/>
<dbReference type="CDD" id="cd03255">
    <property type="entry name" value="ABC_MJ0796_LolCDE_FtsE"/>
    <property type="match status" value="1"/>
</dbReference>
<dbReference type="FunFam" id="3.40.50.300:FF:000032">
    <property type="entry name" value="Export ABC transporter ATP-binding protein"/>
    <property type="match status" value="1"/>
</dbReference>
<dbReference type="Proteomes" id="UP000095651">
    <property type="component" value="Unassembled WGS sequence"/>
</dbReference>
<dbReference type="Pfam" id="PF00005">
    <property type="entry name" value="ABC_tran"/>
    <property type="match status" value="1"/>
</dbReference>
<dbReference type="PANTHER" id="PTHR42798:SF2">
    <property type="entry name" value="ABC TRANSPORTER ATP-BINDING PROTEIN MG467-RELATED"/>
    <property type="match status" value="1"/>
</dbReference>
<evidence type="ECO:0000259" key="5">
    <source>
        <dbReference type="PROSITE" id="PS50893"/>
    </source>
</evidence>
<evidence type="ECO:0000256" key="1">
    <source>
        <dbReference type="ARBA" id="ARBA00005417"/>
    </source>
</evidence>
<sequence>MAAGKPVIRADHLSVRYEGEGVAVDALKDVTFEVEQGEFIVVLGPSGSGKSTLLNIVGGMDKPTGGEIWYKDRELTRYTADQLSDYRKDVVGFVFQFFNLIPSLNAVENVELAASIVKEHMDPKEVLAMVGLGGRERHFPAQLSGGEQQRVSIARAIVKKPDLLLCDEPTGALDSKNSVAIVKLLLEVGRSLKCPVMTITHNAEMARVADRVFHMKDGRLERITVNEHPCQAEELDW</sequence>
<dbReference type="PANTHER" id="PTHR42798">
    <property type="entry name" value="LIPOPROTEIN-RELEASING SYSTEM ATP-BINDING PROTEIN LOLD"/>
    <property type="match status" value="1"/>
</dbReference>
<dbReference type="GO" id="GO:0016887">
    <property type="term" value="F:ATP hydrolysis activity"/>
    <property type="evidence" value="ECO:0007669"/>
    <property type="project" value="InterPro"/>
</dbReference>
<evidence type="ECO:0000256" key="2">
    <source>
        <dbReference type="ARBA" id="ARBA00022448"/>
    </source>
</evidence>
<dbReference type="PROSITE" id="PS00211">
    <property type="entry name" value="ABC_TRANSPORTER_1"/>
    <property type="match status" value="1"/>
</dbReference>